<feature type="non-terminal residue" evidence="2">
    <location>
        <position position="1"/>
    </location>
</feature>
<dbReference type="EMBL" id="CACRXK020029017">
    <property type="protein sequence ID" value="CAB4041844.1"/>
    <property type="molecule type" value="Genomic_DNA"/>
</dbReference>
<dbReference type="AlphaFoldDB" id="A0A7D9K8V3"/>
<dbReference type="Pfam" id="PF03731">
    <property type="entry name" value="Ku_N"/>
    <property type="match status" value="1"/>
</dbReference>
<dbReference type="GO" id="GO:0043564">
    <property type="term" value="C:Ku70:Ku80 complex"/>
    <property type="evidence" value="ECO:0007669"/>
    <property type="project" value="TreeGrafter"/>
</dbReference>
<organism evidence="2 3">
    <name type="scientific">Paramuricea clavata</name>
    <name type="common">Red gorgonian</name>
    <name type="synonym">Violescent sea-whip</name>
    <dbReference type="NCBI Taxonomy" id="317549"/>
    <lineage>
        <taxon>Eukaryota</taxon>
        <taxon>Metazoa</taxon>
        <taxon>Cnidaria</taxon>
        <taxon>Anthozoa</taxon>
        <taxon>Octocorallia</taxon>
        <taxon>Malacalcyonacea</taxon>
        <taxon>Plexauridae</taxon>
        <taxon>Paramuricea</taxon>
    </lineage>
</organism>
<name>A0A7D9K8V3_PARCT</name>
<feature type="compositionally biased region" description="Acidic residues" evidence="1">
    <location>
        <begin position="9"/>
        <end position="19"/>
    </location>
</feature>
<dbReference type="GO" id="GO:0000723">
    <property type="term" value="P:telomere maintenance"/>
    <property type="evidence" value="ECO:0007669"/>
    <property type="project" value="TreeGrafter"/>
</dbReference>
<reference evidence="2" key="1">
    <citation type="submission" date="2020-04" db="EMBL/GenBank/DDBJ databases">
        <authorList>
            <person name="Alioto T."/>
            <person name="Alioto T."/>
            <person name="Gomez Garrido J."/>
        </authorList>
    </citation>
    <scope>NUCLEOTIDE SEQUENCE</scope>
    <source>
        <strain evidence="2">A484AB</strain>
    </source>
</reference>
<dbReference type="GO" id="GO:0042162">
    <property type="term" value="F:telomeric DNA binding"/>
    <property type="evidence" value="ECO:0007669"/>
    <property type="project" value="TreeGrafter"/>
</dbReference>
<dbReference type="Proteomes" id="UP001152795">
    <property type="component" value="Unassembled WGS sequence"/>
</dbReference>
<accession>A0A7D9K8V3</accession>
<feature type="region of interest" description="Disordered" evidence="1">
    <location>
        <begin position="1"/>
        <end position="26"/>
    </location>
</feature>
<evidence type="ECO:0000313" key="2">
    <source>
        <dbReference type="EMBL" id="CAB4041844.1"/>
    </source>
</evidence>
<evidence type="ECO:0000313" key="3">
    <source>
        <dbReference type="Proteomes" id="UP001152795"/>
    </source>
</evidence>
<dbReference type="GO" id="GO:0006303">
    <property type="term" value="P:double-strand break repair via nonhomologous end joining"/>
    <property type="evidence" value="ECO:0007669"/>
    <property type="project" value="TreeGrafter"/>
</dbReference>
<dbReference type="InterPro" id="IPR005161">
    <property type="entry name" value="Ku_N"/>
</dbReference>
<protein>
    <submittedName>
        <fullName evidence="2">X-ray repair cross-complementing 6-like</fullName>
    </submittedName>
</protein>
<dbReference type="Gene3D" id="3.40.50.410">
    <property type="entry name" value="von Willebrand factor, type A domain"/>
    <property type="match status" value="1"/>
</dbReference>
<sequence>MSWSWLGSDDVDENDEGNEDGTGMGWGNKDSLIFLIDCSKSMFEGGEDEKPFQLCLKCATCTMKNKIIGSEKDLFGIVFFGT</sequence>
<dbReference type="SUPFAM" id="SSF53300">
    <property type="entry name" value="vWA-like"/>
    <property type="match status" value="1"/>
</dbReference>
<dbReference type="InterPro" id="IPR036465">
    <property type="entry name" value="vWFA_dom_sf"/>
</dbReference>
<dbReference type="PANTHER" id="PTHR12604:SF2">
    <property type="entry name" value="X-RAY REPAIR CROSS-COMPLEMENTING PROTEIN 6"/>
    <property type="match status" value="1"/>
</dbReference>
<keyword evidence="3" id="KW-1185">Reference proteome</keyword>
<evidence type="ECO:0000256" key="1">
    <source>
        <dbReference type="SAM" id="MobiDB-lite"/>
    </source>
</evidence>
<dbReference type="GO" id="GO:0003690">
    <property type="term" value="F:double-stranded DNA binding"/>
    <property type="evidence" value="ECO:0007669"/>
    <property type="project" value="TreeGrafter"/>
</dbReference>
<gene>
    <name evidence="2" type="ORF">PACLA_8A088553</name>
</gene>
<dbReference type="PANTHER" id="PTHR12604">
    <property type="entry name" value="KU AUTOANTIGEN DNA HELICASE"/>
    <property type="match status" value="1"/>
</dbReference>
<dbReference type="OrthoDB" id="3249161at2759"/>
<comment type="caution">
    <text evidence="2">The sequence shown here is derived from an EMBL/GenBank/DDBJ whole genome shotgun (WGS) entry which is preliminary data.</text>
</comment>
<proteinExistence type="predicted"/>